<evidence type="ECO:0000313" key="3">
    <source>
        <dbReference type="EMBL" id="CCD02571.1"/>
    </source>
</evidence>
<dbReference type="RefSeq" id="WP_014199091.1">
    <property type="nucleotide sequence ID" value="NC_016595.1"/>
</dbReference>
<dbReference type="KEGG" id="abs:AZOBR_p310313"/>
<geneLocation type="plasmid" evidence="3 4">
    <name>AZOBR_p3</name>
</geneLocation>
<keyword evidence="4" id="KW-1185">Reference proteome</keyword>
<proteinExistence type="predicted"/>
<organism evidence="3 4">
    <name type="scientific">Azospirillum baldaniorum</name>
    <dbReference type="NCBI Taxonomy" id="1064539"/>
    <lineage>
        <taxon>Bacteria</taxon>
        <taxon>Pseudomonadati</taxon>
        <taxon>Pseudomonadota</taxon>
        <taxon>Alphaproteobacteria</taxon>
        <taxon>Rhodospirillales</taxon>
        <taxon>Azospirillaceae</taxon>
        <taxon>Azospirillum</taxon>
    </lineage>
</organism>
<dbReference type="Proteomes" id="UP000007319">
    <property type="component" value="Plasmid AZOBR_p3"/>
</dbReference>
<dbReference type="EMBL" id="HE577330">
    <property type="protein sequence ID" value="CCD02571.1"/>
    <property type="molecule type" value="Genomic_DNA"/>
</dbReference>
<feature type="transmembrane region" description="Helical" evidence="2">
    <location>
        <begin position="251"/>
        <end position="275"/>
    </location>
</feature>
<evidence type="ECO:0000256" key="1">
    <source>
        <dbReference type="SAM" id="MobiDB-lite"/>
    </source>
</evidence>
<feature type="transmembrane region" description="Helical" evidence="2">
    <location>
        <begin position="222"/>
        <end position="239"/>
    </location>
</feature>
<sequence>MTDTPAPATGTVQAGDETGSRTARAWRHGWVVETAAVGAAVLVHMVRPVTWRRSVRREFVHFMGIAGVDIVPTVVIAAILAGLGLLFQGLWWLEQVGQGQPVRNIIHTVLVREVAPLAVGLLSIGHSGLIIVNELSRMRADGRLRALDSQGIDPFVLFVVPRVAALSVSLFCLTMLFAAIAPAAGLLTALLLGVTNLSFSAVLVSVLSTIGAQGYAVLPLKSLGIGFAIGTVCCVTAMAEPSNPNRSGDDARLAVGFFRSLFLMFLVSGTISILVR</sequence>
<feature type="transmembrane region" description="Helical" evidence="2">
    <location>
        <begin position="30"/>
        <end position="47"/>
    </location>
</feature>
<evidence type="ECO:0000313" key="4">
    <source>
        <dbReference type="Proteomes" id="UP000007319"/>
    </source>
</evidence>
<keyword evidence="2" id="KW-1133">Transmembrane helix</keyword>
<dbReference type="InterPro" id="IPR030802">
    <property type="entry name" value="Permease_MalE"/>
</dbReference>
<gene>
    <name evidence="3" type="ORF">AZOBR_p310313</name>
</gene>
<feature type="transmembrane region" description="Helical" evidence="2">
    <location>
        <begin position="155"/>
        <end position="180"/>
    </location>
</feature>
<keyword evidence="2" id="KW-0472">Membrane</keyword>
<dbReference type="GO" id="GO:0043190">
    <property type="term" value="C:ATP-binding cassette (ABC) transporter complex"/>
    <property type="evidence" value="ECO:0007669"/>
    <property type="project" value="InterPro"/>
</dbReference>
<evidence type="ECO:0000256" key="2">
    <source>
        <dbReference type="SAM" id="Phobius"/>
    </source>
</evidence>
<feature type="region of interest" description="Disordered" evidence="1">
    <location>
        <begin position="1"/>
        <end position="20"/>
    </location>
</feature>
<dbReference type="PANTHER" id="PTHR30188">
    <property type="entry name" value="ABC TRANSPORTER PERMEASE PROTEIN-RELATED"/>
    <property type="match status" value="1"/>
</dbReference>
<protein>
    <submittedName>
        <fullName evidence="3">ABC transporter permease protein</fullName>
    </submittedName>
</protein>
<keyword evidence="3" id="KW-0614">Plasmid</keyword>
<name>A0A9P1JZ97_9PROT</name>
<accession>A0A9P1JZ97</accession>
<dbReference type="PANTHER" id="PTHR30188:SF4">
    <property type="entry name" value="PROTEIN TRIGALACTOSYLDIACYLGLYCEROL 1, CHLOROPLASTIC"/>
    <property type="match status" value="1"/>
</dbReference>
<dbReference type="Pfam" id="PF02405">
    <property type="entry name" value="MlaE"/>
    <property type="match status" value="1"/>
</dbReference>
<feature type="transmembrane region" description="Helical" evidence="2">
    <location>
        <begin position="186"/>
        <end position="210"/>
    </location>
</feature>
<feature type="transmembrane region" description="Helical" evidence="2">
    <location>
        <begin position="59"/>
        <end position="87"/>
    </location>
</feature>
<reference evidence="3 4" key="1">
    <citation type="journal article" date="2011" name="PLoS Genet.">
        <title>Azospirillum genomes reveal transition of bacteria from aquatic to terrestrial environments.</title>
        <authorList>
            <person name="Wisniewski-Dye F."/>
            <person name="Borziak K."/>
            <person name="Khalsa-Moyers G."/>
            <person name="Alexandre G."/>
            <person name="Sukharnikov L.O."/>
            <person name="Wuichet K."/>
            <person name="Hurst G.B."/>
            <person name="McDonald W.H."/>
            <person name="Robertson J.S."/>
            <person name="Barbe V."/>
            <person name="Calteau A."/>
            <person name="Rouy Z."/>
            <person name="Mangenot S."/>
            <person name="Prigent-Combaret C."/>
            <person name="Normand P."/>
            <person name="Boyer M."/>
            <person name="Siguier P."/>
            <person name="Dessaux Y."/>
            <person name="Elmerich C."/>
            <person name="Condemine G."/>
            <person name="Krishnen G."/>
            <person name="Kennedy I."/>
            <person name="Paterson A.H."/>
            <person name="Gonzalez V."/>
            <person name="Mavingui P."/>
            <person name="Zhulin I.B."/>
        </authorList>
    </citation>
    <scope>NUCLEOTIDE SEQUENCE [LARGE SCALE GENOMIC DNA]</scope>
    <source>
        <strain evidence="3 4">Sp245</strain>
    </source>
</reference>
<feature type="transmembrane region" description="Helical" evidence="2">
    <location>
        <begin position="114"/>
        <end position="135"/>
    </location>
</feature>
<dbReference type="AlphaFoldDB" id="A0A9P1JZ97"/>
<keyword evidence="2" id="KW-0812">Transmembrane</keyword>
<dbReference type="GO" id="GO:0005548">
    <property type="term" value="F:phospholipid transporter activity"/>
    <property type="evidence" value="ECO:0007669"/>
    <property type="project" value="TreeGrafter"/>
</dbReference>